<keyword evidence="16" id="KW-1185">Reference proteome</keyword>
<evidence type="ECO:0000256" key="11">
    <source>
        <dbReference type="ARBA" id="ARBA00023136"/>
    </source>
</evidence>
<evidence type="ECO:0000256" key="8">
    <source>
        <dbReference type="ARBA" id="ARBA00022982"/>
    </source>
</evidence>
<evidence type="ECO:0000256" key="1">
    <source>
        <dbReference type="ARBA" id="ARBA00004434"/>
    </source>
</evidence>
<evidence type="ECO:0000256" key="14">
    <source>
        <dbReference type="SAM" id="Phobius"/>
    </source>
</evidence>
<evidence type="ECO:0000256" key="7">
    <source>
        <dbReference type="ARBA" id="ARBA00022792"/>
    </source>
</evidence>
<evidence type="ECO:0000256" key="6">
    <source>
        <dbReference type="ARBA" id="ARBA00022692"/>
    </source>
</evidence>
<evidence type="ECO:0000256" key="10">
    <source>
        <dbReference type="ARBA" id="ARBA00023128"/>
    </source>
</evidence>
<comment type="subcellular location">
    <subcellularLocation>
        <location evidence="1">Mitochondrion inner membrane</location>
        <topology evidence="1">Single-pass membrane protein</topology>
    </subcellularLocation>
</comment>
<proteinExistence type="inferred from homology"/>
<dbReference type="Proteomes" id="UP000822476">
    <property type="component" value="Unassembled WGS sequence"/>
</dbReference>
<keyword evidence="10" id="KW-0496">Mitochondrion</keyword>
<dbReference type="Pfam" id="PF07225">
    <property type="entry name" value="NDUF_B4"/>
    <property type="match status" value="1"/>
</dbReference>
<protein>
    <recommendedName>
        <fullName evidence="3">NADH dehydrogenase [ubiquinone] 1 beta subcomplex subunit 4</fullName>
    </recommendedName>
    <alternativeName>
        <fullName evidence="12">Complex I-B15</fullName>
    </alternativeName>
    <alternativeName>
        <fullName evidence="13">NADH-ubiquinone oxidoreductase B15 subunit</fullName>
    </alternativeName>
</protein>
<evidence type="ECO:0000256" key="3">
    <source>
        <dbReference type="ARBA" id="ARBA00018681"/>
    </source>
</evidence>
<keyword evidence="6 14" id="KW-0812">Transmembrane</keyword>
<dbReference type="OrthoDB" id="5818798at2759"/>
<organism evidence="15 16">
    <name type="scientific">Paragonimus skrjabini miyazakii</name>
    <dbReference type="NCBI Taxonomy" id="59628"/>
    <lineage>
        <taxon>Eukaryota</taxon>
        <taxon>Metazoa</taxon>
        <taxon>Spiralia</taxon>
        <taxon>Lophotrochozoa</taxon>
        <taxon>Platyhelminthes</taxon>
        <taxon>Trematoda</taxon>
        <taxon>Digenea</taxon>
        <taxon>Plagiorchiida</taxon>
        <taxon>Troglotremata</taxon>
        <taxon>Troglotrematidae</taxon>
        <taxon>Paragonimus</taxon>
    </lineage>
</organism>
<name>A0A8S9Z1E0_9TREM</name>
<accession>A0A8S9Z1E0</accession>
<keyword evidence="7" id="KW-0999">Mitochondrion inner membrane</keyword>
<sequence length="123" mass="14177">MSGSVPFNPWKTFYEGPAEQLAIKERAKYRDAMKAEYRKKLTNPFKPPTGTVHDPALQRWYSARVTYAEYLQPSPKMGLLALGFFCTFGTIYGLIALNRWKVLHKIEHGEISYEDRATKFLGK</sequence>
<evidence type="ECO:0000313" key="15">
    <source>
        <dbReference type="EMBL" id="KAF7259316.1"/>
    </source>
</evidence>
<reference evidence="15" key="1">
    <citation type="submission" date="2019-07" db="EMBL/GenBank/DDBJ databases">
        <title>Annotation for the trematode Paragonimus miyazaki's.</title>
        <authorList>
            <person name="Choi Y.-J."/>
        </authorList>
    </citation>
    <scope>NUCLEOTIDE SEQUENCE</scope>
    <source>
        <strain evidence="15">Japan</strain>
    </source>
</reference>
<gene>
    <name evidence="15" type="ORF">EG68_03223</name>
</gene>
<keyword evidence="5" id="KW-0679">Respiratory chain</keyword>
<dbReference type="GO" id="GO:0005743">
    <property type="term" value="C:mitochondrial inner membrane"/>
    <property type="evidence" value="ECO:0007669"/>
    <property type="project" value="UniProtKB-SubCell"/>
</dbReference>
<keyword evidence="8" id="KW-0249">Electron transport</keyword>
<keyword evidence="11 14" id="KW-0472">Membrane</keyword>
<dbReference type="PANTHER" id="PTHR15469">
    <property type="entry name" value="NADH-UBIQUINONE OXIDOREDUCTASE B15 SUBUNIT"/>
    <property type="match status" value="1"/>
</dbReference>
<feature type="transmembrane region" description="Helical" evidence="14">
    <location>
        <begin position="77"/>
        <end position="97"/>
    </location>
</feature>
<evidence type="ECO:0000313" key="16">
    <source>
        <dbReference type="Proteomes" id="UP000822476"/>
    </source>
</evidence>
<evidence type="ECO:0000256" key="4">
    <source>
        <dbReference type="ARBA" id="ARBA00022448"/>
    </source>
</evidence>
<evidence type="ECO:0000256" key="2">
    <source>
        <dbReference type="ARBA" id="ARBA00007260"/>
    </source>
</evidence>
<dbReference type="InterPro" id="IPR009866">
    <property type="entry name" value="NADH_UbQ_OxRdtase_NDUFB4_su"/>
</dbReference>
<dbReference type="AlphaFoldDB" id="A0A8S9Z1E0"/>
<dbReference type="EMBL" id="JTDE01001259">
    <property type="protein sequence ID" value="KAF7259316.1"/>
    <property type="molecule type" value="Genomic_DNA"/>
</dbReference>
<comment type="caution">
    <text evidence="15">The sequence shown here is derived from an EMBL/GenBank/DDBJ whole genome shotgun (WGS) entry which is preliminary data.</text>
</comment>
<comment type="similarity">
    <text evidence="2">Belongs to the complex I NDUFB4 subunit family.</text>
</comment>
<evidence type="ECO:0000256" key="12">
    <source>
        <dbReference type="ARBA" id="ARBA00030212"/>
    </source>
</evidence>
<dbReference type="PANTHER" id="PTHR15469:SF0">
    <property type="entry name" value="NADH DEHYDROGENASE [UBIQUINONE] 1 BETA SUBCOMPLEX SUBUNIT 4"/>
    <property type="match status" value="1"/>
</dbReference>
<evidence type="ECO:0000256" key="9">
    <source>
        <dbReference type="ARBA" id="ARBA00022989"/>
    </source>
</evidence>
<keyword evidence="9 14" id="KW-1133">Transmembrane helix</keyword>
<evidence type="ECO:0000256" key="5">
    <source>
        <dbReference type="ARBA" id="ARBA00022660"/>
    </source>
</evidence>
<keyword evidence="4" id="KW-0813">Transport</keyword>
<evidence type="ECO:0000256" key="13">
    <source>
        <dbReference type="ARBA" id="ARBA00030987"/>
    </source>
</evidence>